<gene>
    <name evidence="2" type="ORF">PHPALM_20441</name>
</gene>
<dbReference type="AlphaFoldDB" id="A0A2P4XEV9"/>
<reference evidence="2 3" key="1">
    <citation type="journal article" date="2017" name="Genome Biol. Evol.">
        <title>Phytophthora megakarya and P. palmivora, closely related causal agents of cacao black pod rot, underwent increases in genome sizes and gene numbers by different mechanisms.</title>
        <authorList>
            <person name="Ali S.S."/>
            <person name="Shao J."/>
            <person name="Lary D.J."/>
            <person name="Kronmiller B."/>
            <person name="Shen D."/>
            <person name="Strem M.D."/>
            <person name="Amoako-Attah I."/>
            <person name="Akrofi A.Y."/>
            <person name="Begoude B.A."/>
            <person name="Ten Hoopen G.M."/>
            <person name="Coulibaly K."/>
            <person name="Kebe B.I."/>
            <person name="Melnick R.L."/>
            <person name="Guiltinan M.J."/>
            <person name="Tyler B.M."/>
            <person name="Meinhardt L.W."/>
            <person name="Bailey B.A."/>
        </authorList>
    </citation>
    <scope>NUCLEOTIDE SEQUENCE [LARGE SCALE GENOMIC DNA]</scope>
    <source>
        <strain evidence="3">sbr112.9</strain>
    </source>
</reference>
<dbReference type="Proteomes" id="UP000237271">
    <property type="component" value="Unassembled WGS sequence"/>
</dbReference>
<keyword evidence="3" id="KW-1185">Reference proteome</keyword>
<feature type="non-terminal residue" evidence="2">
    <location>
        <position position="1"/>
    </location>
</feature>
<comment type="caution">
    <text evidence="2">The sequence shown here is derived from an EMBL/GenBank/DDBJ whole genome shotgun (WGS) entry which is preliminary data.</text>
</comment>
<sequence length="179" mass="19550">KRRYRDERGLGIGDEDIQPPRKKSATNPVDQLDWSKMGLGFGGDESPPKFDMKGNAISSWSKTAKKDPLSIAALQALIMTAGLALEPMDKNSKQPRHENLGGKSRIAEADIMAAEDMADEEVSDEDIEADVVMEVVVEVDPGITGLRLTDLPSWNRRRFPDAVIATMLVTGGESARAEQ</sequence>
<dbReference type="EMBL" id="NCKW01011199">
    <property type="protein sequence ID" value="POM64079.1"/>
    <property type="molecule type" value="Genomic_DNA"/>
</dbReference>
<protein>
    <submittedName>
        <fullName evidence="2">Polyprotein</fullName>
    </submittedName>
</protein>
<organism evidence="2 3">
    <name type="scientific">Phytophthora palmivora</name>
    <dbReference type="NCBI Taxonomy" id="4796"/>
    <lineage>
        <taxon>Eukaryota</taxon>
        <taxon>Sar</taxon>
        <taxon>Stramenopiles</taxon>
        <taxon>Oomycota</taxon>
        <taxon>Peronosporomycetes</taxon>
        <taxon>Peronosporales</taxon>
        <taxon>Peronosporaceae</taxon>
        <taxon>Phytophthora</taxon>
    </lineage>
</organism>
<proteinExistence type="predicted"/>
<evidence type="ECO:0000313" key="2">
    <source>
        <dbReference type="EMBL" id="POM64079.1"/>
    </source>
</evidence>
<evidence type="ECO:0000256" key="1">
    <source>
        <dbReference type="SAM" id="MobiDB-lite"/>
    </source>
</evidence>
<dbReference type="OrthoDB" id="143929at2759"/>
<accession>A0A2P4XEV9</accession>
<name>A0A2P4XEV9_9STRA</name>
<feature type="region of interest" description="Disordered" evidence="1">
    <location>
        <begin position="1"/>
        <end position="50"/>
    </location>
</feature>
<evidence type="ECO:0000313" key="3">
    <source>
        <dbReference type="Proteomes" id="UP000237271"/>
    </source>
</evidence>